<evidence type="ECO:0000256" key="1">
    <source>
        <dbReference type="SAM" id="SignalP"/>
    </source>
</evidence>
<keyword evidence="1" id="KW-0732">Signal</keyword>
<gene>
    <name evidence="2" type="primary">PLEST006051</name>
    <name evidence="2" type="ORF">PLESTB_000408700</name>
</gene>
<reference evidence="2 3" key="1">
    <citation type="journal article" date="2023" name="Commun. Biol.">
        <title>Reorganization of the ancestral sex-determining regions during the evolution of trioecy in Pleodorina starrii.</title>
        <authorList>
            <person name="Takahashi K."/>
            <person name="Suzuki S."/>
            <person name="Kawai-Toyooka H."/>
            <person name="Yamamoto K."/>
            <person name="Hamaji T."/>
            <person name="Ootsuki R."/>
            <person name="Yamaguchi H."/>
            <person name="Kawachi M."/>
            <person name="Higashiyama T."/>
            <person name="Nozaki H."/>
        </authorList>
    </citation>
    <scope>NUCLEOTIDE SEQUENCE [LARGE SCALE GENOMIC DNA]</scope>
    <source>
        <strain evidence="2 3">NIES-4479</strain>
    </source>
</reference>
<dbReference type="AlphaFoldDB" id="A0A9W6BFR6"/>
<accession>A0A9W6BFR6</accession>
<evidence type="ECO:0000313" key="3">
    <source>
        <dbReference type="Proteomes" id="UP001165080"/>
    </source>
</evidence>
<feature type="chain" id="PRO_5040752792" evidence="1">
    <location>
        <begin position="22"/>
        <end position="118"/>
    </location>
</feature>
<sequence>MAGRLEAELGSLAALPHLCLCGVLCSFCFAGGLGGCRAVGRDGNNGGGGSGGSAGDGAGGCGSCCGFGGMAGGGGGVIATAARDFRGAGMLGRDGGRGSPRLVIMGGTVCADKRLDAE</sequence>
<keyword evidence="3" id="KW-1185">Reference proteome</keyword>
<organism evidence="2 3">
    <name type="scientific">Pleodorina starrii</name>
    <dbReference type="NCBI Taxonomy" id="330485"/>
    <lineage>
        <taxon>Eukaryota</taxon>
        <taxon>Viridiplantae</taxon>
        <taxon>Chlorophyta</taxon>
        <taxon>core chlorophytes</taxon>
        <taxon>Chlorophyceae</taxon>
        <taxon>CS clade</taxon>
        <taxon>Chlamydomonadales</taxon>
        <taxon>Volvocaceae</taxon>
        <taxon>Pleodorina</taxon>
    </lineage>
</organism>
<dbReference type="Proteomes" id="UP001165080">
    <property type="component" value="Unassembled WGS sequence"/>
</dbReference>
<evidence type="ECO:0000313" key="2">
    <source>
        <dbReference type="EMBL" id="GLC50691.1"/>
    </source>
</evidence>
<comment type="caution">
    <text evidence="2">The sequence shown here is derived from an EMBL/GenBank/DDBJ whole genome shotgun (WGS) entry which is preliminary data.</text>
</comment>
<dbReference type="EMBL" id="BRXU01000003">
    <property type="protein sequence ID" value="GLC50691.1"/>
    <property type="molecule type" value="Genomic_DNA"/>
</dbReference>
<feature type="signal peptide" evidence="1">
    <location>
        <begin position="1"/>
        <end position="21"/>
    </location>
</feature>
<protein>
    <submittedName>
        <fullName evidence="2">Uncharacterized protein</fullName>
    </submittedName>
</protein>
<name>A0A9W6BFR6_9CHLO</name>
<proteinExistence type="predicted"/>